<name>A0A7U4J979_9SPHN</name>
<dbReference type="OrthoDB" id="8266279at2"/>
<sequence>MKPAAPLWLAAPSRFAGLSRKRARWVLALVALGLLLALTALASVGPAPVSGAGAPSRDDQSDVVLYESIVDGIRHGGDYYTVAAGALRAGDYPLRPFVTFRLPGLAQIQAHMPAIIVIISLYLLSFCVVIAWAIRLREALRGWAPLTIALALVAGGMMAFVQSDLWAFHEIWAGLLIALSLALRRPDRWLTAVAIALIAMLIRETAALYALVMLGMAWRDGARREALGWAVALALFAAALGAHAFAVMAVTTPADPASPGWAGLHGPGFAVQAVALSTAVRLFPLWIAAPLVALSLFGWAAWRDPLGSRVWATIATFGALLALAARPDTFYWALMIAPLSLVGLVFVPDGLRDLMRQALDKRRITVTRVTR</sequence>
<keyword evidence="1" id="KW-0472">Membrane</keyword>
<reference evidence="2 3" key="1">
    <citation type="journal article" date="2015" name="Int. J. Syst. Evol. Microbiol.">
        <title>Sphingomonas hengshuiensis sp. nov., isolated from lake wetland.</title>
        <authorList>
            <person name="Wei S."/>
            <person name="Wang T."/>
            <person name="Liu H."/>
            <person name="Zhang C."/>
            <person name="Guo J."/>
            <person name="Wang Q."/>
            <person name="Liang K."/>
            <person name="Zhang Z."/>
        </authorList>
    </citation>
    <scope>NUCLEOTIDE SEQUENCE [LARGE SCALE GENOMIC DNA]</scope>
    <source>
        <strain evidence="2 3">WHSC-8</strain>
    </source>
</reference>
<evidence type="ECO:0000256" key="1">
    <source>
        <dbReference type="SAM" id="Phobius"/>
    </source>
</evidence>
<dbReference type="RefSeq" id="WP_044332847.1">
    <property type="nucleotide sequence ID" value="NZ_CP010836.1"/>
</dbReference>
<keyword evidence="3" id="KW-1185">Reference proteome</keyword>
<gene>
    <name evidence="2" type="ORF">TS85_13570</name>
</gene>
<accession>A0A7U4J979</accession>
<evidence type="ECO:0000313" key="3">
    <source>
        <dbReference type="Proteomes" id="UP000032300"/>
    </source>
</evidence>
<feature type="transmembrane region" description="Helical" evidence="1">
    <location>
        <begin position="269"/>
        <end position="294"/>
    </location>
</feature>
<dbReference type="AlphaFoldDB" id="A0A7U4J979"/>
<organism evidence="2 3">
    <name type="scientific">Sphingomonas hengshuiensis</name>
    <dbReference type="NCBI Taxonomy" id="1609977"/>
    <lineage>
        <taxon>Bacteria</taxon>
        <taxon>Pseudomonadati</taxon>
        <taxon>Pseudomonadota</taxon>
        <taxon>Alphaproteobacteria</taxon>
        <taxon>Sphingomonadales</taxon>
        <taxon>Sphingomonadaceae</taxon>
        <taxon>Sphingomonas</taxon>
    </lineage>
</organism>
<dbReference type="KEGG" id="sphi:TS85_13570"/>
<keyword evidence="1" id="KW-1133">Transmembrane helix</keyword>
<protein>
    <recommendedName>
        <fullName evidence="4">DUF2029 domain-containing protein</fullName>
    </recommendedName>
</protein>
<reference evidence="2 3" key="2">
    <citation type="submission" date="2015-02" db="EMBL/GenBank/DDBJ databases">
        <title>The complete genome of Sphingomonas hengshuiensis sp. WHSC-8 isolated from soil of Hengshui Lake.</title>
        <authorList>
            <person name="Wei S."/>
            <person name="Guo J."/>
            <person name="Su C."/>
            <person name="Wu R."/>
            <person name="Zhang Z."/>
            <person name="Liang K."/>
            <person name="Li H."/>
            <person name="Wang T."/>
            <person name="Liu H."/>
            <person name="Zhang C."/>
            <person name="Li Z."/>
            <person name="Wang Q."/>
            <person name="Meng J."/>
        </authorList>
    </citation>
    <scope>NUCLEOTIDE SEQUENCE [LARGE SCALE GENOMIC DNA]</scope>
    <source>
        <strain evidence="2 3">WHSC-8</strain>
    </source>
</reference>
<feature type="transmembrane region" description="Helical" evidence="1">
    <location>
        <begin position="189"/>
        <end position="214"/>
    </location>
</feature>
<evidence type="ECO:0000313" key="2">
    <source>
        <dbReference type="EMBL" id="AJP72580.1"/>
    </source>
</evidence>
<keyword evidence="1" id="KW-0812">Transmembrane</keyword>
<feature type="transmembrane region" description="Helical" evidence="1">
    <location>
        <begin position="306"/>
        <end position="324"/>
    </location>
</feature>
<dbReference type="Proteomes" id="UP000032300">
    <property type="component" value="Chromosome"/>
</dbReference>
<proteinExistence type="predicted"/>
<feature type="transmembrane region" description="Helical" evidence="1">
    <location>
        <begin position="146"/>
        <end position="169"/>
    </location>
</feature>
<feature type="transmembrane region" description="Helical" evidence="1">
    <location>
        <begin position="330"/>
        <end position="347"/>
    </location>
</feature>
<feature type="transmembrane region" description="Helical" evidence="1">
    <location>
        <begin position="226"/>
        <end position="249"/>
    </location>
</feature>
<dbReference type="EMBL" id="CP010836">
    <property type="protein sequence ID" value="AJP72580.1"/>
    <property type="molecule type" value="Genomic_DNA"/>
</dbReference>
<feature type="transmembrane region" description="Helical" evidence="1">
    <location>
        <begin position="110"/>
        <end position="134"/>
    </location>
</feature>
<evidence type="ECO:0008006" key="4">
    <source>
        <dbReference type="Google" id="ProtNLM"/>
    </source>
</evidence>